<evidence type="ECO:0000256" key="5">
    <source>
        <dbReference type="ARBA" id="ARBA00022989"/>
    </source>
</evidence>
<evidence type="ECO:0000256" key="6">
    <source>
        <dbReference type="ARBA" id="ARBA00023136"/>
    </source>
</evidence>
<dbReference type="SUPFAM" id="SSF161098">
    <property type="entry name" value="MetI-like"/>
    <property type="match status" value="1"/>
</dbReference>
<reference evidence="11" key="1">
    <citation type="journal article" date="2019" name="Int. J. Syst. Evol. Microbiol.">
        <title>The Global Catalogue of Microorganisms (GCM) 10K type strain sequencing project: providing services to taxonomists for standard genome sequencing and annotation.</title>
        <authorList>
            <consortium name="The Broad Institute Genomics Platform"/>
            <consortium name="The Broad Institute Genome Sequencing Center for Infectious Disease"/>
            <person name="Wu L."/>
            <person name="Ma J."/>
        </authorList>
    </citation>
    <scope>NUCLEOTIDE SEQUENCE [LARGE SCALE GENOMIC DNA]</scope>
    <source>
        <strain evidence="11">JCM 9373</strain>
    </source>
</reference>
<sequence length="333" mass="37170">MRPQTLADKRPARPGPRRARTAPEREATRRGGRLRGLITVGLFLLPALVLFVLLVLAPIMLAGYSSFFKWNGFGFLPTNFIGLDNFTRMFADPIFLGDLQRGLLLIVLSLVVQLPLALGLALLLNQPLRGRAFYRLLFFAPYVLSEVITGVLFSMFLSPERGMANHLLGLVGLESLASTWLSDPSTVMYSLFLVMTWKYFGLHMILYLAGRQGIPKELIEAAQLDGASGWKVFRHVTLPLLGPTIRISVFLSVIGAIQLFDLVWVLTEGGPIHSSETMAVTMFDYGFRRYQVGYASAISVVMFLISLVFALGYQRFVMRRDTEGAITGMRDLR</sequence>
<evidence type="ECO:0000313" key="10">
    <source>
        <dbReference type="EMBL" id="GAA3163774.1"/>
    </source>
</evidence>
<feature type="region of interest" description="Disordered" evidence="8">
    <location>
        <begin position="1"/>
        <end position="28"/>
    </location>
</feature>
<evidence type="ECO:0000256" key="4">
    <source>
        <dbReference type="ARBA" id="ARBA00022692"/>
    </source>
</evidence>
<evidence type="ECO:0000256" key="8">
    <source>
        <dbReference type="SAM" id="MobiDB-lite"/>
    </source>
</evidence>
<keyword evidence="3" id="KW-1003">Cell membrane</keyword>
<feature type="transmembrane region" description="Helical" evidence="7">
    <location>
        <begin position="247"/>
        <end position="266"/>
    </location>
</feature>
<comment type="subcellular location">
    <subcellularLocation>
        <location evidence="1 7">Cell membrane</location>
        <topology evidence="1 7">Multi-pass membrane protein</topology>
    </subcellularLocation>
</comment>
<evidence type="ECO:0000313" key="11">
    <source>
        <dbReference type="Proteomes" id="UP001500320"/>
    </source>
</evidence>
<organism evidence="10 11">
    <name type="scientific">Planomonospora alba</name>
    <dbReference type="NCBI Taxonomy" id="161354"/>
    <lineage>
        <taxon>Bacteria</taxon>
        <taxon>Bacillati</taxon>
        <taxon>Actinomycetota</taxon>
        <taxon>Actinomycetes</taxon>
        <taxon>Streptosporangiales</taxon>
        <taxon>Streptosporangiaceae</taxon>
        <taxon>Planomonospora</taxon>
    </lineage>
</organism>
<feature type="transmembrane region" description="Helical" evidence="7">
    <location>
        <begin position="136"/>
        <end position="157"/>
    </location>
</feature>
<dbReference type="PANTHER" id="PTHR30193:SF41">
    <property type="entry name" value="DIACETYLCHITOBIOSE UPTAKE SYSTEM PERMEASE PROTEIN NGCF"/>
    <property type="match status" value="1"/>
</dbReference>
<dbReference type="Gene3D" id="1.10.3720.10">
    <property type="entry name" value="MetI-like"/>
    <property type="match status" value="1"/>
</dbReference>
<dbReference type="Proteomes" id="UP001500320">
    <property type="component" value="Unassembled WGS sequence"/>
</dbReference>
<dbReference type="EMBL" id="BAAAUT010000081">
    <property type="protein sequence ID" value="GAA3163774.1"/>
    <property type="molecule type" value="Genomic_DNA"/>
</dbReference>
<comment type="similarity">
    <text evidence="7">Belongs to the binding-protein-dependent transport system permease family.</text>
</comment>
<evidence type="ECO:0000256" key="2">
    <source>
        <dbReference type="ARBA" id="ARBA00022448"/>
    </source>
</evidence>
<feature type="transmembrane region" description="Helical" evidence="7">
    <location>
        <begin position="103"/>
        <end position="124"/>
    </location>
</feature>
<dbReference type="InterPro" id="IPR000515">
    <property type="entry name" value="MetI-like"/>
</dbReference>
<feature type="transmembrane region" description="Helical" evidence="7">
    <location>
        <begin position="292"/>
        <end position="313"/>
    </location>
</feature>
<dbReference type="PROSITE" id="PS50928">
    <property type="entry name" value="ABC_TM1"/>
    <property type="match status" value="1"/>
</dbReference>
<accession>A0ABP6P393</accession>
<keyword evidence="11" id="KW-1185">Reference proteome</keyword>
<gene>
    <name evidence="10" type="ORF">GCM10010466_63390</name>
</gene>
<dbReference type="PANTHER" id="PTHR30193">
    <property type="entry name" value="ABC TRANSPORTER PERMEASE PROTEIN"/>
    <property type="match status" value="1"/>
</dbReference>
<keyword evidence="2 7" id="KW-0813">Transport</keyword>
<evidence type="ECO:0000256" key="1">
    <source>
        <dbReference type="ARBA" id="ARBA00004651"/>
    </source>
</evidence>
<feature type="domain" description="ABC transmembrane type-1" evidence="9">
    <location>
        <begin position="99"/>
        <end position="313"/>
    </location>
</feature>
<evidence type="ECO:0000256" key="7">
    <source>
        <dbReference type="RuleBase" id="RU363032"/>
    </source>
</evidence>
<dbReference type="InterPro" id="IPR051393">
    <property type="entry name" value="ABC_transporter_permease"/>
</dbReference>
<evidence type="ECO:0000256" key="3">
    <source>
        <dbReference type="ARBA" id="ARBA00022475"/>
    </source>
</evidence>
<feature type="transmembrane region" description="Helical" evidence="7">
    <location>
        <begin position="37"/>
        <end position="61"/>
    </location>
</feature>
<name>A0ABP6P393_9ACTN</name>
<comment type="caution">
    <text evidence="10">The sequence shown here is derived from an EMBL/GenBank/DDBJ whole genome shotgun (WGS) entry which is preliminary data.</text>
</comment>
<proteinExistence type="inferred from homology"/>
<keyword evidence="5 7" id="KW-1133">Transmembrane helix</keyword>
<keyword evidence="4 7" id="KW-0812">Transmembrane</keyword>
<dbReference type="RefSeq" id="WP_344866039.1">
    <property type="nucleotide sequence ID" value="NZ_BAAAUT010000081.1"/>
</dbReference>
<keyword evidence="6 7" id="KW-0472">Membrane</keyword>
<feature type="transmembrane region" description="Helical" evidence="7">
    <location>
        <begin position="187"/>
        <end position="209"/>
    </location>
</feature>
<protein>
    <submittedName>
        <fullName evidence="10">Sugar ABC transporter permease</fullName>
    </submittedName>
</protein>
<dbReference type="CDD" id="cd06261">
    <property type="entry name" value="TM_PBP2"/>
    <property type="match status" value="1"/>
</dbReference>
<evidence type="ECO:0000259" key="9">
    <source>
        <dbReference type="PROSITE" id="PS50928"/>
    </source>
</evidence>
<dbReference type="InterPro" id="IPR035906">
    <property type="entry name" value="MetI-like_sf"/>
</dbReference>
<dbReference type="Pfam" id="PF00528">
    <property type="entry name" value="BPD_transp_1"/>
    <property type="match status" value="1"/>
</dbReference>